<accession>A0A1N7IR55</accession>
<gene>
    <name evidence="1" type="ORF">SAMN05421687_1025</name>
</gene>
<dbReference type="InterPro" id="IPR016024">
    <property type="entry name" value="ARM-type_fold"/>
</dbReference>
<dbReference type="EMBL" id="FTOC01000002">
    <property type="protein sequence ID" value="SIS39564.1"/>
    <property type="molecule type" value="Genomic_DNA"/>
</dbReference>
<dbReference type="Gene3D" id="1.25.10.10">
    <property type="entry name" value="Leucine-rich Repeat Variant"/>
    <property type="match status" value="1"/>
</dbReference>
<protein>
    <recommendedName>
        <fullName evidence="3">HEAT repeat-containing protein</fullName>
    </recommendedName>
</protein>
<dbReference type="RefSeq" id="WP_076556926.1">
    <property type="nucleotide sequence ID" value="NZ_FTOC01000002.1"/>
</dbReference>
<dbReference type="AlphaFoldDB" id="A0A1N7IR55"/>
<dbReference type="OrthoDB" id="5510862at2"/>
<dbReference type="STRING" id="570947.SAMN05421687_1025"/>
<dbReference type="Proteomes" id="UP000187608">
    <property type="component" value="Unassembled WGS sequence"/>
</dbReference>
<organism evidence="1 2">
    <name type="scientific">Salimicrobium flavidum</name>
    <dbReference type="NCBI Taxonomy" id="570947"/>
    <lineage>
        <taxon>Bacteria</taxon>
        <taxon>Bacillati</taxon>
        <taxon>Bacillota</taxon>
        <taxon>Bacilli</taxon>
        <taxon>Bacillales</taxon>
        <taxon>Bacillaceae</taxon>
        <taxon>Salimicrobium</taxon>
    </lineage>
</organism>
<name>A0A1N7IR55_9BACI</name>
<sequence length="181" mass="21769">MDERTKQLFEQLEKGSKQEQMDAFESLLEEMEKKVPWAYEVWDELVAHLYDEDAHRRSRAAQFLSYLAKSDPEDRILRDFDKVWRVTKDEKFVTARHALQAIWRVGIGGEKQKNLVTGHMIERFYTCEEEKNYTLLREDILKGLRSLYEHEEDPYIEEQAKGLIDSVDDEKYAKKYRKIWK</sequence>
<proteinExistence type="predicted"/>
<keyword evidence="2" id="KW-1185">Reference proteome</keyword>
<evidence type="ECO:0008006" key="3">
    <source>
        <dbReference type="Google" id="ProtNLM"/>
    </source>
</evidence>
<evidence type="ECO:0000313" key="2">
    <source>
        <dbReference type="Proteomes" id="UP000187608"/>
    </source>
</evidence>
<dbReference type="SUPFAM" id="SSF48371">
    <property type="entry name" value="ARM repeat"/>
    <property type="match status" value="1"/>
</dbReference>
<reference evidence="2" key="1">
    <citation type="submission" date="2017-01" db="EMBL/GenBank/DDBJ databases">
        <authorList>
            <person name="Varghese N."/>
            <person name="Submissions S."/>
        </authorList>
    </citation>
    <scope>NUCLEOTIDE SEQUENCE [LARGE SCALE GENOMIC DNA]</scope>
    <source>
        <strain evidence="2">DSM 23127</strain>
    </source>
</reference>
<dbReference type="InterPro" id="IPR011989">
    <property type="entry name" value="ARM-like"/>
</dbReference>
<evidence type="ECO:0000313" key="1">
    <source>
        <dbReference type="EMBL" id="SIS39564.1"/>
    </source>
</evidence>